<sequence>MKAVKYRSQGFTLIEMVVGMMVLAVALVMLGTMLFPQADRAADTLYRVRSAELGHSVMNEIWGKRYDDNADANGGTPCGTNGLPACTTVPGPEAGESRDDWDDIDDYNGMNQNSQMLDSSQTYADIYPGYGLAVSVGSGNTTRLITVTVTTPNGEAITFNGVRSNY</sequence>
<dbReference type="InterPro" id="IPR012902">
    <property type="entry name" value="N_methyl_site"/>
</dbReference>
<comment type="caution">
    <text evidence="2">The sequence shown here is derived from an EMBL/GenBank/DDBJ whole genome shotgun (WGS) entry which is preliminary data.</text>
</comment>
<gene>
    <name evidence="2" type="ORF">L2725_00400</name>
</gene>
<dbReference type="Proteomes" id="UP001202831">
    <property type="component" value="Unassembled WGS sequence"/>
</dbReference>
<name>A0ABT0N1C2_9GAMM</name>
<keyword evidence="3" id="KW-1185">Reference proteome</keyword>
<accession>A0ABT0N1C2</accession>
<keyword evidence="1" id="KW-1133">Transmembrane helix</keyword>
<protein>
    <submittedName>
        <fullName evidence="2">Prepilin-type N-terminal cleavage/methylation domain-containing protein</fullName>
    </submittedName>
</protein>
<keyword evidence="1" id="KW-0812">Transmembrane</keyword>
<evidence type="ECO:0000313" key="3">
    <source>
        <dbReference type="Proteomes" id="UP001202831"/>
    </source>
</evidence>
<dbReference type="Pfam" id="PF07963">
    <property type="entry name" value="N_methyl"/>
    <property type="match status" value="1"/>
</dbReference>
<reference evidence="2 3" key="1">
    <citation type="submission" date="2022-01" db="EMBL/GenBank/DDBJ databases">
        <title>Whole genome-based taxonomy of the Shewanellaceae.</title>
        <authorList>
            <person name="Martin-Rodriguez A.J."/>
        </authorList>
    </citation>
    <scope>NUCLEOTIDE SEQUENCE [LARGE SCALE GENOMIC DNA]</scope>
    <source>
        <strain evidence="2 3">DSM 21332</strain>
    </source>
</reference>
<dbReference type="RefSeq" id="WP_249247041.1">
    <property type="nucleotide sequence ID" value="NZ_JAKIKT010000001.1"/>
</dbReference>
<evidence type="ECO:0000256" key="1">
    <source>
        <dbReference type="SAM" id="Phobius"/>
    </source>
</evidence>
<keyword evidence="1" id="KW-0472">Membrane</keyword>
<organism evidence="2 3">
    <name type="scientific">Shewanella corallii</name>
    <dbReference type="NCBI Taxonomy" id="560080"/>
    <lineage>
        <taxon>Bacteria</taxon>
        <taxon>Pseudomonadati</taxon>
        <taxon>Pseudomonadota</taxon>
        <taxon>Gammaproteobacteria</taxon>
        <taxon>Alteromonadales</taxon>
        <taxon>Shewanellaceae</taxon>
        <taxon>Shewanella</taxon>
    </lineage>
</organism>
<feature type="transmembrane region" description="Helical" evidence="1">
    <location>
        <begin position="12"/>
        <end position="35"/>
    </location>
</feature>
<proteinExistence type="predicted"/>
<evidence type="ECO:0000313" key="2">
    <source>
        <dbReference type="EMBL" id="MCL2912252.1"/>
    </source>
</evidence>
<dbReference type="NCBIfam" id="TIGR02532">
    <property type="entry name" value="IV_pilin_GFxxxE"/>
    <property type="match status" value="1"/>
</dbReference>
<dbReference type="EMBL" id="JAKIKT010000001">
    <property type="protein sequence ID" value="MCL2912252.1"/>
    <property type="molecule type" value="Genomic_DNA"/>
</dbReference>
<dbReference type="PROSITE" id="PS00409">
    <property type="entry name" value="PROKAR_NTER_METHYL"/>
    <property type="match status" value="1"/>
</dbReference>